<dbReference type="OMA" id="PLRKFIW"/>
<sequence>MGTWRIMEEQAVAIDKRCCRAIVKAFSRGGYLKEAFDWLKFVGDNDFAHAMLSLSNIFLSESGSRQSFVDVDHCIELMEKQFVGKSEITYWGLLKFAVSQKNLSAVYDIWKDCTNYYTPSIITMRKFIWSFTRLNDLKSAYAILQHMVALANRESAPLRTSSARKYQSSRLDIPIPSTNEFPYKIFGLRNMKHSSNIHKTTMDTGSFDNVDDDFLLDSFNLDPFHVPVTLKNGISNTLEKDKIYSEMFPSADVSESDDQYLQKDDYMELKMENVKHEGLGFEEMKAKASPPVKNVLRWSFNNVIHACAQAGKYELAERLFMQMHDLGLKPSGDTYDGFVKAVVYGKGVTYGMKVIESMEKNNIKPYNDTLAVLSTGHSKNFELDIAEALLEKISYGLPKYIHPFNAILAACDIMDQPDRAVHILAKMKHLQIKPNIRTYELLFSLFGNINIPYEKGNMFSHADVSRRINAIEKDMIRIGVQHSYMSMKNLIRALGAEGMIGEMLRYLNIAESMQWNIDPYEKLELYNIVLHAFVKAKETSTAIELFKDMRLSGFPADVATYNMMVECCSILGCLKSASALLSLMLRDGFVPQTLTYNALIKVLLANDDFDSAMSLLDQVRSEENELDIQLFNTILKQANQKGRIDIIELIVELIHKEKIQPNPSTCWYAFCAYVECGFHSTAMEALQVLSLRMISEDENILKDYKAAYEDLLHSEELDVESKIVEIFEESQEFIATALLSLRWCAINGSLISWSPSESLWAKRLSSTHAARRKAG</sequence>
<feature type="repeat" description="PPR" evidence="2">
    <location>
        <begin position="557"/>
        <end position="591"/>
    </location>
</feature>
<dbReference type="EMBL" id="CM007381">
    <property type="protein sequence ID" value="ONK81312.1"/>
    <property type="molecule type" value="Genomic_DNA"/>
</dbReference>
<dbReference type="PANTHER" id="PTHR47859">
    <property type="entry name" value="PENTATRICOPEPTIDE REPEAT-CONTAINING PROTEIN"/>
    <property type="match status" value="1"/>
</dbReference>
<feature type="repeat" description="PPR" evidence="2">
    <location>
        <begin position="296"/>
        <end position="330"/>
    </location>
</feature>
<evidence type="ECO:0008006" key="5">
    <source>
        <dbReference type="Google" id="ProtNLM"/>
    </source>
</evidence>
<dbReference type="InterPro" id="IPR002885">
    <property type="entry name" value="PPR_rpt"/>
</dbReference>
<dbReference type="Gramene" id="ONK81312">
    <property type="protein sequence ID" value="ONK81312"/>
    <property type="gene ID" value="A4U43_C01F27700"/>
</dbReference>
<accession>A0A5P1FT88</accession>
<dbReference type="Pfam" id="PF13812">
    <property type="entry name" value="PPR_3"/>
    <property type="match status" value="2"/>
</dbReference>
<feature type="repeat" description="PPR" evidence="2">
    <location>
        <begin position="522"/>
        <end position="556"/>
    </location>
</feature>
<dbReference type="Gene3D" id="1.25.40.10">
    <property type="entry name" value="Tetratricopeptide repeat domain"/>
    <property type="match status" value="4"/>
</dbReference>
<proteinExistence type="predicted"/>
<dbReference type="Proteomes" id="UP000243459">
    <property type="component" value="Chromosome 1"/>
</dbReference>
<organism evidence="3 4">
    <name type="scientific">Asparagus officinalis</name>
    <name type="common">Garden asparagus</name>
    <dbReference type="NCBI Taxonomy" id="4686"/>
    <lineage>
        <taxon>Eukaryota</taxon>
        <taxon>Viridiplantae</taxon>
        <taxon>Streptophyta</taxon>
        <taxon>Embryophyta</taxon>
        <taxon>Tracheophyta</taxon>
        <taxon>Spermatophyta</taxon>
        <taxon>Magnoliopsida</taxon>
        <taxon>Liliopsida</taxon>
        <taxon>Asparagales</taxon>
        <taxon>Asparagaceae</taxon>
        <taxon>Asparagoideae</taxon>
        <taxon>Asparagus</taxon>
    </lineage>
</organism>
<gene>
    <name evidence="3" type="ORF">A4U43_C01F27700</name>
</gene>
<dbReference type="PANTHER" id="PTHR47859:SF1">
    <property type="entry name" value="PENTATRICOPEPTIDE REPEAT-CONTAINING PROTEIN"/>
    <property type="match status" value="1"/>
</dbReference>
<dbReference type="PROSITE" id="PS51375">
    <property type="entry name" value="PPR"/>
    <property type="match status" value="3"/>
</dbReference>
<protein>
    <recommendedName>
        <fullName evidence="5">Pentacotripeptide-repeat region of PRORP domain-containing protein</fullName>
    </recommendedName>
</protein>
<evidence type="ECO:0000256" key="1">
    <source>
        <dbReference type="ARBA" id="ARBA00022737"/>
    </source>
</evidence>
<evidence type="ECO:0000313" key="3">
    <source>
        <dbReference type="EMBL" id="ONK81312.1"/>
    </source>
</evidence>
<dbReference type="InterPro" id="IPR011990">
    <property type="entry name" value="TPR-like_helical_dom_sf"/>
</dbReference>
<keyword evidence="1" id="KW-0677">Repeat</keyword>
<dbReference type="NCBIfam" id="TIGR00756">
    <property type="entry name" value="PPR"/>
    <property type="match status" value="4"/>
</dbReference>
<keyword evidence="4" id="KW-1185">Reference proteome</keyword>
<evidence type="ECO:0000313" key="4">
    <source>
        <dbReference type="Proteomes" id="UP000243459"/>
    </source>
</evidence>
<dbReference type="Pfam" id="PF13041">
    <property type="entry name" value="PPR_2"/>
    <property type="match status" value="2"/>
</dbReference>
<dbReference type="AlphaFoldDB" id="A0A5P1FT88"/>
<reference evidence="4" key="1">
    <citation type="journal article" date="2017" name="Nat. Commun.">
        <title>The asparagus genome sheds light on the origin and evolution of a young Y chromosome.</title>
        <authorList>
            <person name="Harkess A."/>
            <person name="Zhou J."/>
            <person name="Xu C."/>
            <person name="Bowers J.E."/>
            <person name="Van der Hulst R."/>
            <person name="Ayyampalayam S."/>
            <person name="Mercati F."/>
            <person name="Riccardi P."/>
            <person name="McKain M.R."/>
            <person name="Kakrana A."/>
            <person name="Tang H."/>
            <person name="Ray J."/>
            <person name="Groenendijk J."/>
            <person name="Arikit S."/>
            <person name="Mathioni S.M."/>
            <person name="Nakano M."/>
            <person name="Shan H."/>
            <person name="Telgmann-Rauber A."/>
            <person name="Kanno A."/>
            <person name="Yue Z."/>
            <person name="Chen H."/>
            <person name="Li W."/>
            <person name="Chen Y."/>
            <person name="Xu X."/>
            <person name="Zhang Y."/>
            <person name="Luo S."/>
            <person name="Chen H."/>
            <person name="Gao J."/>
            <person name="Mao Z."/>
            <person name="Pires J.C."/>
            <person name="Luo M."/>
            <person name="Kudrna D."/>
            <person name="Wing R.A."/>
            <person name="Meyers B.C."/>
            <person name="Yi K."/>
            <person name="Kong H."/>
            <person name="Lavrijsen P."/>
            <person name="Sunseri F."/>
            <person name="Falavigna A."/>
            <person name="Ye Y."/>
            <person name="Leebens-Mack J.H."/>
            <person name="Chen G."/>
        </authorList>
    </citation>
    <scope>NUCLEOTIDE SEQUENCE [LARGE SCALE GENOMIC DNA]</scope>
    <source>
        <strain evidence="4">cv. DH0086</strain>
    </source>
</reference>
<evidence type="ECO:0000256" key="2">
    <source>
        <dbReference type="PROSITE-ProRule" id="PRU00708"/>
    </source>
</evidence>
<name>A0A5P1FT88_ASPOF</name>